<dbReference type="Pfam" id="PF00179">
    <property type="entry name" value="UQ_con"/>
    <property type="match status" value="1"/>
</dbReference>
<dbReference type="CDD" id="cd23799">
    <property type="entry name" value="UBCc_UBE2J"/>
    <property type="match status" value="1"/>
</dbReference>
<evidence type="ECO:0000313" key="5">
    <source>
        <dbReference type="Proteomes" id="UP000823388"/>
    </source>
</evidence>
<feature type="region of interest" description="Disordered" evidence="1">
    <location>
        <begin position="176"/>
        <end position="234"/>
    </location>
</feature>
<reference evidence="4" key="1">
    <citation type="submission" date="2020-05" db="EMBL/GenBank/DDBJ databases">
        <title>WGS assembly of Panicum virgatum.</title>
        <authorList>
            <person name="Lovell J.T."/>
            <person name="Jenkins J."/>
            <person name="Shu S."/>
            <person name="Juenger T.E."/>
            <person name="Schmutz J."/>
        </authorList>
    </citation>
    <scope>NUCLEOTIDE SEQUENCE</scope>
    <source>
        <strain evidence="4">AP13</strain>
    </source>
</reference>
<dbReference type="EMBL" id="CM029053">
    <property type="protein sequence ID" value="KAG2552470.1"/>
    <property type="molecule type" value="Genomic_DNA"/>
</dbReference>
<proteinExistence type="predicted"/>
<feature type="compositionally biased region" description="Polar residues" evidence="1">
    <location>
        <begin position="213"/>
        <end position="222"/>
    </location>
</feature>
<dbReference type="InterPro" id="IPR016135">
    <property type="entry name" value="UBQ-conjugating_enzyme/RWD"/>
</dbReference>
<feature type="transmembrane region" description="Helical" evidence="2">
    <location>
        <begin position="280"/>
        <end position="297"/>
    </location>
</feature>
<sequence>MAATAKYNRSNPAVKRILQEVKEMQSNPSPDFMALPLEQEDIFEWQFAILGPRDSEFEGGIYHGRIQLPSDYPFKPPSFMLLTPSGRFEIQKKICLSISNYHPEHWQPSWSVRTALVALIAFMPTNPGGALGSLDYKKEDRRALAIKSREATPKFGSPERQKLIDEIHEQMLSKAPPVPQALPNGPNEESNQLPAPDSFVENADRADEGGNTVGSVSDSLNDLTGPESETGVAENTVEPPVAEVTHRHLPEASHRENSPRVPLAPQNPVVAIQKPKHDRLLTLAAFGLTLAIMALVVKKFLKINGLAGFIEGKF</sequence>
<dbReference type="AlphaFoldDB" id="A0A8T0NSR0"/>
<name>A0A8T0NSR0_PANVG</name>
<comment type="caution">
    <text evidence="4">The sequence shown here is derived from an EMBL/GenBank/DDBJ whole genome shotgun (WGS) entry which is preliminary data.</text>
</comment>
<dbReference type="SMART" id="SM00212">
    <property type="entry name" value="UBCc"/>
    <property type="match status" value="1"/>
</dbReference>
<organism evidence="4 5">
    <name type="scientific">Panicum virgatum</name>
    <name type="common">Blackwell switchgrass</name>
    <dbReference type="NCBI Taxonomy" id="38727"/>
    <lineage>
        <taxon>Eukaryota</taxon>
        <taxon>Viridiplantae</taxon>
        <taxon>Streptophyta</taxon>
        <taxon>Embryophyta</taxon>
        <taxon>Tracheophyta</taxon>
        <taxon>Spermatophyta</taxon>
        <taxon>Magnoliopsida</taxon>
        <taxon>Liliopsida</taxon>
        <taxon>Poales</taxon>
        <taxon>Poaceae</taxon>
        <taxon>PACMAD clade</taxon>
        <taxon>Panicoideae</taxon>
        <taxon>Panicodae</taxon>
        <taxon>Paniceae</taxon>
        <taxon>Panicinae</taxon>
        <taxon>Panicum</taxon>
        <taxon>Panicum sect. Hiantes</taxon>
    </lineage>
</organism>
<keyword evidence="2" id="KW-0812">Transmembrane</keyword>
<evidence type="ECO:0000259" key="3">
    <source>
        <dbReference type="PROSITE" id="PS50127"/>
    </source>
</evidence>
<dbReference type="SUPFAM" id="SSF54495">
    <property type="entry name" value="UBC-like"/>
    <property type="match status" value="1"/>
</dbReference>
<dbReference type="InterPro" id="IPR050113">
    <property type="entry name" value="Ub_conjugating_enzyme"/>
</dbReference>
<dbReference type="InterPro" id="IPR000608">
    <property type="entry name" value="UBC"/>
</dbReference>
<evidence type="ECO:0000313" key="4">
    <source>
        <dbReference type="EMBL" id="KAG2552470.1"/>
    </source>
</evidence>
<dbReference type="Gene3D" id="3.10.110.10">
    <property type="entry name" value="Ubiquitin Conjugating Enzyme"/>
    <property type="match status" value="1"/>
</dbReference>
<dbReference type="Proteomes" id="UP000823388">
    <property type="component" value="Chromosome 9K"/>
</dbReference>
<keyword evidence="2" id="KW-0472">Membrane</keyword>
<gene>
    <name evidence="4" type="ORF">PVAP13_9KG464200</name>
</gene>
<accession>A0A8T0NSR0</accession>
<evidence type="ECO:0000256" key="1">
    <source>
        <dbReference type="SAM" id="MobiDB-lite"/>
    </source>
</evidence>
<keyword evidence="2" id="KW-1133">Transmembrane helix</keyword>
<feature type="domain" description="UBC core" evidence="3">
    <location>
        <begin position="12"/>
        <end position="168"/>
    </location>
</feature>
<dbReference type="FunFam" id="3.10.110.10:FF:000056">
    <property type="entry name" value="ubiquitin-conjugating enzyme E2 32"/>
    <property type="match status" value="1"/>
</dbReference>
<dbReference type="PROSITE" id="PS50127">
    <property type="entry name" value="UBC_2"/>
    <property type="match status" value="1"/>
</dbReference>
<keyword evidence="5" id="KW-1185">Reference proteome</keyword>
<dbReference type="PANTHER" id="PTHR24067">
    <property type="entry name" value="UBIQUITIN-CONJUGATING ENZYME E2"/>
    <property type="match status" value="1"/>
</dbReference>
<protein>
    <recommendedName>
        <fullName evidence="3">UBC core domain-containing protein</fullName>
    </recommendedName>
</protein>
<evidence type="ECO:0000256" key="2">
    <source>
        <dbReference type="SAM" id="Phobius"/>
    </source>
</evidence>